<evidence type="ECO:0000256" key="3">
    <source>
        <dbReference type="ARBA" id="ARBA00009528"/>
    </source>
</evidence>
<feature type="binding site" evidence="8">
    <location>
        <position position="271"/>
    </location>
    <ligand>
        <name>Mn(2+)</name>
        <dbReference type="ChEBI" id="CHEBI:29035"/>
        <label>1</label>
    </ligand>
</feature>
<dbReference type="Gene3D" id="3.40.220.10">
    <property type="entry name" value="Leucine Aminopeptidase, subunit E, domain 1"/>
    <property type="match status" value="1"/>
</dbReference>
<comment type="cofactor">
    <cofactor evidence="8">
        <name>Mn(2+)</name>
        <dbReference type="ChEBI" id="CHEBI:29035"/>
    </cofactor>
    <text evidence="8">Binds 2 manganese ions per subunit.</text>
</comment>
<feature type="binding site" evidence="8">
    <location>
        <position position="266"/>
    </location>
    <ligand>
        <name>Mn(2+)</name>
        <dbReference type="ChEBI" id="CHEBI:29035"/>
        <label>2</label>
    </ligand>
</feature>
<evidence type="ECO:0000256" key="2">
    <source>
        <dbReference type="ARBA" id="ARBA00000967"/>
    </source>
</evidence>
<dbReference type="PANTHER" id="PTHR11963:SF23">
    <property type="entry name" value="CYTOSOL AMINOPEPTIDASE"/>
    <property type="match status" value="1"/>
</dbReference>
<comment type="similarity">
    <text evidence="3 8">Belongs to the peptidase M17 family.</text>
</comment>
<comment type="subcellular location">
    <subcellularLocation>
        <location evidence="8">Cytoplasm</location>
    </subcellularLocation>
</comment>
<feature type="binding site" evidence="8">
    <location>
        <position position="289"/>
    </location>
    <ligand>
        <name>Mn(2+)</name>
        <dbReference type="ChEBI" id="CHEBI:29035"/>
        <label>2</label>
    </ligand>
</feature>
<keyword evidence="8" id="KW-0963">Cytoplasm</keyword>
<dbReference type="EC" id="3.4.11.1" evidence="8"/>
<name>A0A1L6MYL6_9BACT</name>
<keyword evidence="5 8" id="KW-0645">Protease</keyword>
<comment type="function">
    <text evidence="8">Presumably involved in the processing and regular turnover of intracellular proteins. Catalyzes the removal of unsubstituted N-terminal amino acids from various peptides.</text>
</comment>
<feature type="domain" description="Cytosol aminopeptidase" evidence="9">
    <location>
        <begin position="346"/>
        <end position="353"/>
    </location>
</feature>
<comment type="catalytic activity">
    <reaction evidence="1 8">
        <text>Release of an N-terminal amino acid, Xaa-|-Yaa-, in which Xaa is preferably Leu, but may be other amino acids including Pro although not Arg or Lys, and Yaa may be Pro. Amino acid amides and methyl esters are also readily hydrolyzed, but rates on arylamides are exceedingly low.</text>
        <dbReference type="EC" id="3.4.11.1"/>
    </reaction>
</comment>
<evidence type="ECO:0000259" key="9">
    <source>
        <dbReference type="PROSITE" id="PS00631"/>
    </source>
</evidence>
<dbReference type="OrthoDB" id="9809354at2"/>
<dbReference type="Pfam" id="PF02789">
    <property type="entry name" value="Peptidase_M17_N"/>
    <property type="match status" value="1"/>
</dbReference>
<dbReference type="GO" id="GO:0006508">
    <property type="term" value="P:proteolysis"/>
    <property type="evidence" value="ECO:0007669"/>
    <property type="project" value="UniProtKB-KW"/>
</dbReference>
<keyword evidence="11" id="KW-1185">Reference proteome</keyword>
<dbReference type="GO" id="GO:0070006">
    <property type="term" value="F:metalloaminopeptidase activity"/>
    <property type="evidence" value="ECO:0007669"/>
    <property type="project" value="InterPro"/>
</dbReference>
<dbReference type="PRINTS" id="PR00481">
    <property type="entry name" value="LAMNOPPTDASE"/>
</dbReference>
<dbReference type="CDD" id="cd00433">
    <property type="entry name" value="Peptidase_M17"/>
    <property type="match status" value="1"/>
</dbReference>
<evidence type="ECO:0000256" key="4">
    <source>
        <dbReference type="ARBA" id="ARBA00022438"/>
    </source>
</evidence>
<dbReference type="HAMAP" id="MF_00181">
    <property type="entry name" value="Cytosol_peptidase_M17"/>
    <property type="match status" value="1"/>
</dbReference>
<dbReference type="NCBIfam" id="NF002073">
    <property type="entry name" value="PRK00913.1-2"/>
    <property type="match status" value="1"/>
</dbReference>
<dbReference type="Pfam" id="PF00883">
    <property type="entry name" value="Peptidase_M17"/>
    <property type="match status" value="1"/>
</dbReference>
<dbReference type="InterPro" id="IPR000819">
    <property type="entry name" value="Peptidase_M17_C"/>
</dbReference>
<dbReference type="InterPro" id="IPR008283">
    <property type="entry name" value="Peptidase_M17_N"/>
</dbReference>
<dbReference type="PROSITE" id="PS00631">
    <property type="entry name" value="CYTOSOL_AP"/>
    <property type="match status" value="1"/>
</dbReference>
<evidence type="ECO:0000256" key="7">
    <source>
        <dbReference type="ARBA" id="ARBA00023211"/>
    </source>
</evidence>
<dbReference type="Proteomes" id="UP000185544">
    <property type="component" value="Chromosome"/>
</dbReference>
<dbReference type="SUPFAM" id="SSF53187">
    <property type="entry name" value="Zn-dependent exopeptidases"/>
    <property type="match status" value="1"/>
</dbReference>
<reference evidence="10 11" key="1">
    <citation type="submission" date="2016-08" db="EMBL/GenBank/DDBJ databases">
        <title>Identification and validation of antigenic proteins from Pajaroellobacter abortibovis using de-novo genome sequence assembly and reverse vaccinology.</title>
        <authorList>
            <person name="Welly B.T."/>
            <person name="Miller M.R."/>
            <person name="Stott J.L."/>
            <person name="Blanchard M.T."/>
            <person name="Islas-Trejo A.D."/>
            <person name="O'Rourke S.M."/>
            <person name="Young A.E."/>
            <person name="Medrano J.F."/>
            <person name="Van Eenennaam A.L."/>
        </authorList>
    </citation>
    <scope>NUCLEOTIDE SEQUENCE [LARGE SCALE GENOMIC DNA]</scope>
    <source>
        <strain evidence="10 11">BTF92-0548A/99-0131</strain>
    </source>
</reference>
<dbReference type="EMBL" id="CP016908">
    <property type="protein sequence ID" value="APS00559.1"/>
    <property type="molecule type" value="Genomic_DNA"/>
</dbReference>
<comment type="catalytic activity">
    <reaction evidence="2 8">
        <text>Release of an N-terminal amino acid, preferentially leucine, but not glutamic or aspartic acids.</text>
        <dbReference type="EC" id="3.4.11.10"/>
    </reaction>
</comment>
<dbReference type="Gene3D" id="3.40.630.10">
    <property type="entry name" value="Zn peptidases"/>
    <property type="match status" value="1"/>
</dbReference>
<feature type="binding site" evidence="8">
    <location>
        <position position="350"/>
    </location>
    <ligand>
        <name>Mn(2+)</name>
        <dbReference type="ChEBI" id="CHEBI:29035"/>
        <label>1</label>
    </ligand>
</feature>
<feature type="binding site" evidence="8">
    <location>
        <position position="350"/>
    </location>
    <ligand>
        <name>Mn(2+)</name>
        <dbReference type="ChEBI" id="CHEBI:29035"/>
        <label>2</label>
    </ligand>
</feature>
<sequence length="508" mass="54660">MDIKIAVDRTNPHEIVADVRVIGVYSEKDEKLTENEWIAALNHQWNGGLLDAAVREDFVGRKEQSLALTSIEEGKVVHTILHGLGSRAVFQQSDARTFGIKAASRANQLKAEQMVIGLPEGWEEHARQIGEGVALGAYRFTKYLSEAHPLQKKLKKVTLVSLASVGNKVKDQLKLGHKIGSSINISRDLANEPPNVMTPIGLAAAAKKMAKACGLKIHVFDFDEIVRRGMKLIQAVGQGSVHEPRFVHMIYKPSGKPKKKVACVGKGVTFDAGGISIKPAVGMHAMKADMSGAGNVVGLMSAVAALQLKIEVHGIMVCGENLPDGGAYRPGDIWGSLDGKTVEILNTDAEGRLLLADALAYARSLKPDLLIDNATLTGACVVALGQTCSAFYASHDQLADQFKESIRISGEQIWRMPLLEDLEEQIKSDVADIKQVGERYGGSITAALFLREFIGDVKDWIHVDLAGPAFLDRGLGGFPKGATGHGILTFLAFLESLAMKCDGATQSS</sequence>
<dbReference type="KEGG" id="pabo:BCY86_07650"/>
<organism evidence="10 11">
    <name type="scientific">Pajaroellobacter abortibovis</name>
    <dbReference type="NCBI Taxonomy" id="1882918"/>
    <lineage>
        <taxon>Bacteria</taxon>
        <taxon>Pseudomonadati</taxon>
        <taxon>Myxococcota</taxon>
        <taxon>Polyangia</taxon>
        <taxon>Polyangiales</taxon>
        <taxon>Polyangiaceae</taxon>
    </lineage>
</organism>
<keyword evidence="4 8" id="KW-0031">Aminopeptidase</keyword>
<dbReference type="EC" id="3.4.11.10" evidence="8"/>
<evidence type="ECO:0000313" key="10">
    <source>
        <dbReference type="EMBL" id="APS00559.1"/>
    </source>
</evidence>
<dbReference type="GO" id="GO:0005737">
    <property type="term" value="C:cytoplasm"/>
    <property type="evidence" value="ECO:0007669"/>
    <property type="project" value="UniProtKB-SubCell"/>
</dbReference>
<accession>A0A1L6MYL6</accession>
<evidence type="ECO:0000256" key="1">
    <source>
        <dbReference type="ARBA" id="ARBA00000135"/>
    </source>
</evidence>
<evidence type="ECO:0000256" key="8">
    <source>
        <dbReference type="HAMAP-Rule" id="MF_00181"/>
    </source>
</evidence>
<feature type="binding site" evidence="8">
    <location>
        <position position="348"/>
    </location>
    <ligand>
        <name>Mn(2+)</name>
        <dbReference type="ChEBI" id="CHEBI:29035"/>
        <label>1</label>
    </ligand>
</feature>
<protein>
    <recommendedName>
        <fullName evidence="8">Probable cytosol aminopeptidase</fullName>
        <ecNumber evidence="8">3.4.11.1</ecNumber>
    </recommendedName>
    <alternativeName>
        <fullName evidence="8">Leucine aminopeptidase</fullName>
        <shortName evidence="8">LAP</shortName>
        <ecNumber evidence="8">3.4.11.10</ecNumber>
    </alternativeName>
    <alternativeName>
        <fullName evidence="8">Leucyl aminopeptidase</fullName>
    </alternativeName>
</protein>
<feature type="active site" evidence="8">
    <location>
        <position position="278"/>
    </location>
</feature>
<dbReference type="InterPro" id="IPR043472">
    <property type="entry name" value="Macro_dom-like"/>
</dbReference>
<dbReference type="PANTHER" id="PTHR11963">
    <property type="entry name" value="LEUCINE AMINOPEPTIDASE-RELATED"/>
    <property type="match status" value="1"/>
</dbReference>
<dbReference type="GO" id="GO:0030145">
    <property type="term" value="F:manganese ion binding"/>
    <property type="evidence" value="ECO:0007669"/>
    <property type="project" value="UniProtKB-UniRule"/>
</dbReference>
<proteinExistence type="inferred from homology"/>
<evidence type="ECO:0000256" key="6">
    <source>
        <dbReference type="ARBA" id="ARBA00022801"/>
    </source>
</evidence>
<feature type="active site" evidence="8">
    <location>
        <position position="352"/>
    </location>
</feature>
<dbReference type="RefSeq" id="WP_075277228.1">
    <property type="nucleotide sequence ID" value="NZ_CP016908.1"/>
</dbReference>
<gene>
    <name evidence="8" type="primary">pepA</name>
    <name evidence="10" type="ORF">BCY86_07650</name>
</gene>
<dbReference type="InterPro" id="IPR011356">
    <property type="entry name" value="Leucine_aapep/pepB"/>
</dbReference>
<evidence type="ECO:0000256" key="5">
    <source>
        <dbReference type="ARBA" id="ARBA00022670"/>
    </source>
</evidence>
<dbReference type="SUPFAM" id="SSF52949">
    <property type="entry name" value="Macro domain-like"/>
    <property type="match status" value="1"/>
</dbReference>
<feature type="binding site" evidence="8">
    <location>
        <position position="271"/>
    </location>
    <ligand>
        <name>Mn(2+)</name>
        <dbReference type="ChEBI" id="CHEBI:29035"/>
        <label>2</label>
    </ligand>
</feature>
<evidence type="ECO:0000313" key="11">
    <source>
        <dbReference type="Proteomes" id="UP000185544"/>
    </source>
</evidence>
<keyword evidence="8" id="KW-0479">Metal-binding</keyword>
<keyword evidence="7 8" id="KW-0464">Manganese</keyword>
<dbReference type="STRING" id="1882918.BCY86_07650"/>
<dbReference type="AlphaFoldDB" id="A0A1L6MYL6"/>
<dbReference type="InterPro" id="IPR023042">
    <property type="entry name" value="Peptidase_M17_leu_NH2_pept"/>
</dbReference>
<keyword evidence="6 8" id="KW-0378">Hydrolase</keyword>